<keyword evidence="1" id="KW-0472">Membrane</keyword>
<reference evidence="2" key="1">
    <citation type="submission" date="2017-07" db="EMBL/GenBank/DDBJ databases">
        <authorList>
            <person name="Mikheyev A."/>
            <person name="Grau M."/>
        </authorList>
    </citation>
    <scope>NUCLEOTIDE SEQUENCE</scope>
    <source>
        <tissue evidence="2">Venom_gland</tissue>
    </source>
</reference>
<dbReference type="AlphaFoldDB" id="A0A2D4LB07"/>
<evidence type="ECO:0000313" key="2">
    <source>
        <dbReference type="EMBL" id="LAB18184.1"/>
    </source>
</evidence>
<feature type="transmembrane region" description="Helical" evidence="1">
    <location>
        <begin position="12"/>
        <end position="30"/>
    </location>
</feature>
<accession>A0A2D4LB07</accession>
<sequence length="104" mass="12010">MQLLLITNNVILSSPIWFIFTTTLFFWQVIDYRWLVFKNNCQKASDHSKKGDLGCVQLWGHCCTVSCILLAHLRNYLALQLAEVEKHCSEMTKASRCYTSQGHV</sequence>
<organism evidence="2">
    <name type="scientific">Micrurus spixii</name>
    <name type="common">Amazon coral snake</name>
    <dbReference type="NCBI Taxonomy" id="129469"/>
    <lineage>
        <taxon>Eukaryota</taxon>
        <taxon>Metazoa</taxon>
        <taxon>Chordata</taxon>
        <taxon>Craniata</taxon>
        <taxon>Vertebrata</taxon>
        <taxon>Euteleostomi</taxon>
        <taxon>Lepidosauria</taxon>
        <taxon>Squamata</taxon>
        <taxon>Bifurcata</taxon>
        <taxon>Unidentata</taxon>
        <taxon>Episquamata</taxon>
        <taxon>Toxicofera</taxon>
        <taxon>Serpentes</taxon>
        <taxon>Colubroidea</taxon>
        <taxon>Elapidae</taxon>
        <taxon>Elapinae</taxon>
        <taxon>Micrurus</taxon>
    </lineage>
</organism>
<dbReference type="EMBL" id="IACM01002241">
    <property type="protein sequence ID" value="LAB18184.1"/>
    <property type="molecule type" value="Transcribed_RNA"/>
</dbReference>
<protein>
    <submittedName>
        <fullName evidence="2">Uncharacterized protein</fullName>
    </submittedName>
</protein>
<name>A0A2D4LB07_9SAUR</name>
<keyword evidence="1" id="KW-0812">Transmembrane</keyword>
<evidence type="ECO:0000256" key="1">
    <source>
        <dbReference type="SAM" id="Phobius"/>
    </source>
</evidence>
<reference evidence="2" key="2">
    <citation type="submission" date="2017-11" db="EMBL/GenBank/DDBJ databases">
        <title>Coralsnake Venomics: Analyses of Venom Gland Transcriptomes and Proteomes of Six Brazilian Taxa.</title>
        <authorList>
            <person name="Aird S.D."/>
            <person name="Jorge da Silva N."/>
            <person name="Qiu L."/>
            <person name="Villar-Briones A."/>
            <person name="Aparecida-Saddi V."/>
            <person name="Campos-Telles M.P."/>
            <person name="Grau M."/>
            <person name="Mikheyev A.S."/>
        </authorList>
    </citation>
    <scope>NUCLEOTIDE SEQUENCE</scope>
    <source>
        <tissue evidence="2">Venom_gland</tissue>
    </source>
</reference>
<proteinExistence type="predicted"/>
<keyword evidence="1" id="KW-1133">Transmembrane helix</keyword>